<dbReference type="GO" id="GO:0050313">
    <property type="term" value="F:sulfur dioxygenase activity"/>
    <property type="evidence" value="ECO:0007669"/>
    <property type="project" value="TreeGrafter"/>
</dbReference>
<evidence type="ECO:0000313" key="3">
    <source>
        <dbReference type="Proteomes" id="UP000694409"/>
    </source>
</evidence>
<accession>A0A8C9L4Q8</accession>
<dbReference type="InterPro" id="IPR036866">
    <property type="entry name" value="RibonucZ/Hydroxyglut_hydro"/>
</dbReference>
<evidence type="ECO:0000256" key="1">
    <source>
        <dbReference type="SAM" id="MobiDB-lite"/>
    </source>
</evidence>
<dbReference type="GeneTree" id="ENSGT00940000172339"/>
<dbReference type="AlphaFoldDB" id="A0A8C9L4Q8"/>
<name>A0A8C9L4Q8_SERCA</name>
<dbReference type="Proteomes" id="UP000694409">
    <property type="component" value="Unassembled WGS sequence"/>
</dbReference>
<sequence length="116" mass="12795">IFGVFLRIFRRLFQDDLSDISGRFWSILGLFSQLFEASSCTYTYLLADAATGDAVIIDPVLETVPRDLRLLRELGLTLRYAGQAPPPRPRPPNPAHTSVPAPPLSLQSHAHSAVPL</sequence>
<protein>
    <submittedName>
        <fullName evidence="2">Uncharacterized protein</fullName>
    </submittedName>
</protein>
<feature type="region of interest" description="Disordered" evidence="1">
    <location>
        <begin position="81"/>
        <end position="116"/>
    </location>
</feature>
<dbReference type="Ensembl" id="ENSSCAT00000002172.1">
    <property type="protein sequence ID" value="ENSSCAP00000001862.1"/>
    <property type="gene ID" value="ENSSCAG00000001610.1"/>
</dbReference>
<dbReference type="GO" id="GO:0070813">
    <property type="term" value="P:hydrogen sulfide metabolic process"/>
    <property type="evidence" value="ECO:0007669"/>
    <property type="project" value="TreeGrafter"/>
</dbReference>
<feature type="compositionally biased region" description="Pro residues" evidence="1">
    <location>
        <begin position="84"/>
        <end position="94"/>
    </location>
</feature>
<organism evidence="2 3">
    <name type="scientific">Serinus canaria</name>
    <name type="common">Island canary</name>
    <name type="synonym">Fringilla canaria</name>
    <dbReference type="NCBI Taxonomy" id="9135"/>
    <lineage>
        <taxon>Eukaryota</taxon>
        <taxon>Metazoa</taxon>
        <taxon>Chordata</taxon>
        <taxon>Craniata</taxon>
        <taxon>Vertebrata</taxon>
        <taxon>Euteleostomi</taxon>
        <taxon>Archelosauria</taxon>
        <taxon>Archosauria</taxon>
        <taxon>Dinosauria</taxon>
        <taxon>Saurischia</taxon>
        <taxon>Theropoda</taxon>
        <taxon>Coelurosauria</taxon>
        <taxon>Aves</taxon>
        <taxon>Neognathae</taxon>
        <taxon>Neoaves</taxon>
        <taxon>Telluraves</taxon>
        <taxon>Australaves</taxon>
        <taxon>Passeriformes</taxon>
        <taxon>Passeroidea</taxon>
        <taxon>Fringillidae</taxon>
        <taxon>Carduelinae</taxon>
        <taxon>Serinus</taxon>
    </lineage>
</organism>
<proteinExistence type="predicted"/>
<dbReference type="Gene3D" id="3.60.15.10">
    <property type="entry name" value="Ribonuclease Z/Hydroxyacylglutathione hydrolase-like"/>
    <property type="match status" value="1"/>
</dbReference>
<reference evidence="2" key="2">
    <citation type="submission" date="2025-09" db="UniProtKB">
        <authorList>
            <consortium name="Ensembl"/>
        </authorList>
    </citation>
    <scope>IDENTIFICATION</scope>
</reference>
<dbReference type="InterPro" id="IPR051682">
    <property type="entry name" value="Mito_Persulfide_Diox"/>
</dbReference>
<dbReference type="GO" id="GO:0005739">
    <property type="term" value="C:mitochondrion"/>
    <property type="evidence" value="ECO:0007669"/>
    <property type="project" value="TreeGrafter"/>
</dbReference>
<dbReference type="GO" id="GO:0006749">
    <property type="term" value="P:glutathione metabolic process"/>
    <property type="evidence" value="ECO:0007669"/>
    <property type="project" value="TreeGrafter"/>
</dbReference>
<dbReference type="PANTHER" id="PTHR43084:SF1">
    <property type="entry name" value="PERSULFIDE DIOXYGENASE ETHE1, MITOCHONDRIAL"/>
    <property type="match status" value="1"/>
</dbReference>
<evidence type="ECO:0000313" key="2">
    <source>
        <dbReference type="Ensembl" id="ENSSCAP00000001862.1"/>
    </source>
</evidence>
<reference evidence="2" key="1">
    <citation type="submission" date="2025-08" db="UniProtKB">
        <authorList>
            <consortium name="Ensembl"/>
        </authorList>
    </citation>
    <scope>IDENTIFICATION</scope>
</reference>
<keyword evidence="3" id="KW-1185">Reference proteome</keyword>
<dbReference type="PANTHER" id="PTHR43084">
    <property type="entry name" value="PERSULFIDE DIOXYGENASE ETHE1"/>
    <property type="match status" value="1"/>
</dbReference>